<evidence type="ECO:0000256" key="1">
    <source>
        <dbReference type="SAM" id="MobiDB-lite"/>
    </source>
</evidence>
<protein>
    <recommendedName>
        <fullName evidence="2">DNA-repair protein Xrcc1 N-terminal domain-containing protein</fullName>
    </recommendedName>
</protein>
<name>A0A2W1BAH9_HELAM</name>
<dbReference type="GO" id="GO:0000012">
    <property type="term" value="P:single strand break repair"/>
    <property type="evidence" value="ECO:0007669"/>
    <property type="project" value="InterPro"/>
</dbReference>
<dbReference type="FunFam" id="2.60.120.260:FF:000025">
    <property type="entry name" value="DNA repair protein XRCC1 isoform X1"/>
    <property type="match status" value="1"/>
</dbReference>
<dbReference type="PANTHER" id="PTHR11370">
    <property type="entry name" value="DNA-REPAIR PROTEIN XRCC1"/>
    <property type="match status" value="1"/>
</dbReference>
<dbReference type="Gene3D" id="2.60.120.260">
    <property type="entry name" value="Galactose-binding domain-like"/>
    <property type="match status" value="1"/>
</dbReference>
<organism evidence="3 4">
    <name type="scientific">Helicoverpa armigera</name>
    <name type="common">Cotton bollworm</name>
    <name type="synonym">Heliothis armigera</name>
    <dbReference type="NCBI Taxonomy" id="29058"/>
    <lineage>
        <taxon>Eukaryota</taxon>
        <taxon>Metazoa</taxon>
        <taxon>Ecdysozoa</taxon>
        <taxon>Arthropoda</taxon>
        <taxon>Hexapoda</taxon>
        <taxon>Insecta</taxon>
        <taxon>Pterygota</taxon>
        <taxon>Neoptera</taxon>
        <taxon>Endopterygota</taxon>
        <taxon>Lepidoptera</taxon>
        <taxon>Glossata</taxon>
        <taxon>Ditrysia</taxon>
        <taxon>Noctuoidea</taxon>
        <taxon>Noctuidae</taxon>
        <taxon>Heliothinae</taxon>
        <taxon>Helicoverpa</taxon>
    </lineage>
</organism>
<evidence type="ECO:0000259" key="2">
    <source>
        <dbReference type="Pfam" id="PF01834"/>
    </source>
</evidence>
<keyword evidence="4" id="KW-1185">Reference proteome</keyword>
<dbReference type="GO" id="GO:0006284">
    <property type="term" value="P:base-excision repair"/>
    <property type="evidence" value="ECO:0007669"/>
    <property type="project" value="TreeGrafter"/>
</dbReference>
<dbReference type="Pfam" id="PF01834">
    <property type="entry name" value="XRCC1_N"/>
    <property type="match status" value="1"/>
</dbReference>
<feature type="region of interest" description="Disordered" evidence="1">
    <location>
        <begin position="245"/>
        <end position="334"/>
    </location>
</feature>
<dbReference type="GO" id="GO:0003684">
    <property type="term" value="F:damaged DNA binding"/>
    <property type="evidence" value="ECO:0007669"/>
    <property type="project" value="InterPro"/>
</dbReference>
<dbReference type="GO" id="GO:0005634">
    <property type="term" value="C:nucleus"/>
    <property type="evidence" value="ECO:0007669"/>
    <property type="project" value="InterPro"/>
</dbReference>
<feature type="region of interest" description="Disordered" evidence="1">
    <location>
        <begin position="206"/>
        <end position="233"/>
    </location>
</feature>
<evidence type="ECO:0000313" key="3">
    <source>
        <dbReference type="EMBL" id="PZC72402.1"/>
    </source>
</evidence>
<gene>
    <name evidence="3" type="primary">HaOG211246</name>
    <name evidence="3" type="ORF">B5X24_HaOG211246</name>
</gene>
<dbReference type="PANTHER" id="PTHR11370:SF5">
    <property type="entry name" value="DNA REPAIR PROTEIN XRCC1"/>
    <property type="match status" value="1"/>
</dbReference>
<dbReference type="OrthoDB" id="25840at2759"/>
<sequence>MEEHNKQNSEHPASNLLLREVSKKKWLCAKGQTTCSVVLQLPRAVQISAVHVGAYHAALVEVLVGRSETPSEPFQVLVPSSVFVSREESRGAAPVPRVRSFRDQLGPARLQRWDRLRLVCSQPYAKHCQFGLSFVHVDESEAAAGSAVPPRVLALDTYSSSDDDDFRPGELFAQHCARAQLPANDTGAQIRQATSQALKNISDSSTKLMKAHISKPAVKRSGGPGAEGGTARDRDSLLYDLADRQPPARSKHFDASAPAPSQRDDRPGTTGRHPSGHTEKTGRHPRGHAEKTGLHPRCHNEKTGRHYVTLWPRHRPSGKETQEIRQPGTNRYND</sequence>
<dbReference type="InterPro" id="IPR002706">
    <property type="entry name" value="Xrcc1_N"/>
</dbReference>
<proteinExistence type="predicted"/>
<dbReference type="SUPFAM" id="SSF49785">
    <property type="entry name" value="Galactose-binding domain-like"/>
    <property type="match status" value="1"/>
</dbReference>
<reference evidence="3 4" key="1">
    <citation type="journal article" date="2017" name="BMC Biol.">
        <title>Genomic innovations, transcriptional plasticity and gene loss underlying the evolution and divergence of two highly polyphagous and invasive Helicoverpa pest species.</title>
        <authorList>
            <person name="Pearce S.L."/>
            <person name="Clarke D.F."/>
            <person name="East P.D."/>
            <person name="Elfekih S."/>
            <person name="Gordon K.H."/>
            <person name="Jermiin L.S."/>
            <person name="McGaughran A."/>
            <person name="Oakeshott J.G."/>
            <person name="Papanikolaou A."/>
            <person name="Perera O.P."/>
            <person name="Rane R.V."/>
            <person name="Richards S."/>
            <person name="Tay W.T."/>
            <person name="Walsh T.K."/>
            <person name="Anderson A."/>
            <person name="Anderson C.J."/>
            <person name="Asgari S."/>
            <person name="Board P.G."/>
            <person name="Bretschneider A."/>
            <person name="Campbell P.M."/>
            <person name="Chertemps T."/>
            <person name="Christeller J.T."/>
            <person name="Coppin C.W."/>
            <person name="Downes S.J."/>
            <person name="Duan G."/>
            <person name="Farnsworth C.A."/>
            <person name="Good R.T."/>
            <person name="Han L.B."/>
            <person name="Han Y.C."/>
            <person name="Hatje K."/>
            <person name="Horne I."/>
            <person name="Huang Y.P."/>
            <person name="Hughes D.S."/>
            <person name="Jacquin-Joly E."/>
            <person name="James W."/>
            <person name="Jhangiani S."/>
            <person name="Kollmar M."/>
            <person name="Kuwar S.S."/>
            <person name="Li S."/>
            <person name="Liu N.Y."/>
            <person name="Maibeche M.T."/>
            <person name="Miller J.R."/>
            <person name="Montagne N."/>
            <person name="Perry T."/>
            <person name="Qu J."/>
            <person name="Song S.V."/>
            <person name="Sutton G.G."/>
            <person name="Vogel H."/>
            <person name="Walenz B.P."/>
            <person name="Xu W."/>
            <person name="Zhang H.J."/>
            <person name="Zou Z."/>
            <person name="Batterham P."/>
            <person name="Edwards O.R."/>
            <person name="Feyereisen R."/>
            <person name="Gibbs R.A."/>
            <person name="Heckel D.G."/>
            <person name="McGrath A."/>
            <person name="Robin C."/>
            <person name="Scherer S.E."/>
            <person name="Worley K.C."/>
            <person name="Wu Y.D."/>
        </authorList>
    </citation>
    <scope>NUCLEOTIDE SEQUENCE [LARGE SCALE GENOMIC DNA]</scope>
    <source>
        <strain evidence="3">Harm_GR_Male_#8</strain>
        <tissue evidence="3">Whole organism</tissue>
    </source>
</reference>
<dbReference type="EMBL" id="KZ150191">
    <property type="protein sequence ID" value="PZC72402.1"/>
    <property type="molecule type" value="Genomic_DNA"/>
</dbReference>
<feature type="domain" description="DNA-repair protein Xrcc1 N-terminal" evidence="2">
    <location>
        <begin position="7"/>
        <end position="137"/>
    </location>
</feature>
<feature type="compositionally biased region" description="Basic and acidic residues" evidence="1">
    <location>
        <begin position="276"/>
        <end position="304"/>
    </location>
</feature>
<evidence type="ECO:0000313" key="4">
    <source>
        <dbReference type="Proteomes" id="UP000249218"/>
    </source>
</evidence>
<dbReference type="Proteomes" id="UP000249218">
    <property type="component" value="Unassembled WGS sequence"/>
</dbReference>
<dbReference type="AlphaFoldDB" id="A0A2W1BAH9"/>
<dbReference type="InterPro" id="IPR008979">
    <property type="entry name" value="Galactose-bd-like_sf"/>
</dbReference>
<accession>A0A2W1BAH9</accession>